<dbReference type="EMBL" id="AMZH03001349">
    <property type="protein sequence ID" value="RRT79634.1"/>
    <property type="molecule type" value="Genomic_DNA"/>
</dbReference>
<feature type="compositionally biased region" description="Basic and acidic residues" evidence="1">
    <location>
        <begin position="15"/>
        <end position="24"/>
    </location>
</feature>
<feature type="non-terminal residue" evidence="2">
    <location>
        <position position="1"/>
    </location>
</feature>
<evidence type="ECO:0000313" key="2">
    <source>
        <dbReference type="EMBL" id="RRT79634.1"/>
    </source>
</evidence>
<comment type="caution">
    <text evidence="2">The sequence shown here is derived from an EMBL/GenBank/DDBJ whole genome shotgun (WGS) entry which is preliminary data.</text>
</comment>
<evidence type="ECO:0000313" key="3">
    <source>
        <dbReference type="Proteomes" id="UP000287651"/>
    </source>
</evidence>
<dbReference type="Proteomes" id="UP000287651">
    <property type="component" value="Unassembled WGS sequence"/>
</dbReference>
<organism evidence="2 3">
    <name type="scientific">Ensete ventricosum</name>
    <name type="common">Abyssinian banana</name>
    <name type="synonym">Musa ensete</name>
    <dbReference type="NCBI Taxonomy" id="4639"/>
    <lineage>
        <taxon>Eukaryota</taxon>
        <taxon>Viridiplantae</taxon>
        <taxon>Streptophyta</taxon>
        <taxon>Embryophyta</taxon>
        <taxon>Tracheophyta</taxon>
        <taxon>Spermatophyta</taxon>
        <taxon>Magnoliopsida</taxon>
        <taxon>Liliopsida</taxon>
        <taxon>Zingiberales</taxon>
        <taxon>Musaceae</taxon>
        <taxon>Ensete</taxon>
    </lineage>
</organism>
<reference evidence="2 3" key="1">
    <citation type="journal article" date="2014" name="Agronomy (Basel)">
        <title>A Draft Genome Sequence for Ensete ventricosum, the Drought-Tolerant Tree Against Hunger.</title>
        <authorList>
            <person name="Harrison J."/>
            <person name="Moore K.A."/>
            <person name="Paszkiewicz K."/>
            <person name="Jones T."/>
            <person name="Grant M."/>
            <person name="Ambacheew D."/>
            <person name="Muzemil S."/>
            <person name="Studholme D.J."/>
        </authorList>
    </citation>
    <scope>NUCLEOTIDE SEQUENCE [LARGE SCALE GENOMIC DNA]</scope>
</reference>
<name>A0A427ATN6_ENSVE</name>
<feature type="region of interest" description="Disordered" evidence="1">
    <location>
        <begin position="1"/>
        <end position="24"/>
    </location>
</feature>
<evidence type="ECO:0000256" key="1">
    <source>
        <dbReference type="SAM" id="MobiDB-lite"/>
    </source>
</evidence>
<dbReference type="AlphaFoldDB" id="A0A427ATN6"/>
<sequence length="72" mass="7761">KTSATSKATARKRKEPADERDGKRQAALQVSFEFEPVLGFPLSFVGVGVVGSGRLPDPLLLDAVRLKLSFGF</sequence>
<protein>
    <submittedName>
        <fullName evidence="2">Uncharacterized protein</fullName>
    </submittedName>
</protein>
<accession>A0A427ATN6</accession>
<proteinExistence type="predicted"/>
<gene>
    <name evidence="2" type="ORF">B296_00021004</name>
</gene>